<dbReference type="InterPro" id="IPR056924">
    <property type="entry name" value="SH3_Tf2-1"/>
</dbReference>
<protein>
    <submittedName>
        <fullName evidence="3">Pol protein</fullName>
    </submittedName>
</protein>
<accession>A0A2P4Y433</accession>
<keyword evidence="4" id="KW-1185">Reference proteome</keyword>
<feature type="compositionally biased region" description="Polar residues" evidence="1">
    <location>
        <begin position="86"/>
        <end position="99"/>
    </location>
</feature>
<feature type="compositionally biased region" description="Basic and acidic residues" evidence="1">
    <location>
        <begin position="225"/>
        <end position="234"/>
    </location>
</feature>
<evidence type="ECO:0000256" key="1">
    <source>
        <dbReference type="SAM" id="MobiDB-lite"/>
    </source>
</evidence>
<sequence length="314" mass="34007">MALAQYKQKEYCDKHSRGNYNVFKVESNKLKHRFIGPFAVLARHGAAYTIGLPKSIATHPTFYVGRLKRYHYPLGLPSRTEEDQGENSPPRNEAESSGQPELPVSKPVNDKQTGTHASHMKGMTVPSGKNLGKNHTRKPSGTSTPAAHKSAFDHAPHDLERLSLDGAPSRQQPELGGQRAHGAHESHDPERPNPDEGPQGSPACQPERQPDHQVQVQGLSRSHRRDLEAGEPRRLTGTPQSPDPKLRVQKDTAEKILRVRELLLPSLVGAASSTLPCGVGRPRAPPLSEAPATCELAGLPLVTELVGAGRPAPG</sequence>
<comment type="caution">
    <text evidence="3">The sequence shown here is derived from an EMBL/GenBank/DDBJ whole genome shotgun (WGS) entry which is preliminary data.</text>
</comment>
<feature type="region of interest" description="Disordered" evidence="1">
    <location>
        <begin position="75"/>
        <end position="150"/>
    </location>
</feature>
<dbReference type="Proteomes" id="UP000237271">
    <property type="component" value="Unassembled WGS sequence"/>
</dbReference>
<feature type="region of interest" description="Disordered" evidence="1">
    <location>
        <begin position="164"/>
        <end position="248"/>
    </location>
</feature>
<reference evidence="3 4" key="1">
    <citation type="journal article" date="2017" name="Genome Biol. Evol.">
        <title>Phytophthora megakarya and P. palmivora, closely related causal agents of cacao black pod rot, underwent increases in genome sizes and gene numbers by different mechanisms.</title>
        <authorList>
            <person name="Ali S.S."/>
            <person name="Shao J."/>
            <person name="Lary D.J."/>
            <person name="Kronmiller B."/>
            <person name="Shen D."/>
            <person name="Strem M.D."/>
            <person name="Amoako-Attah I."/>
            <person name="Akrofi A.Y."/>
            <person name="Begoude B.A."/>
            <person name="Ten Hoopen G.M."/>
            <person name="Coulibaly K."/>
            <person name="Kebe B.I."/>
            <person name="Melnick R.L."/>
            <person name="Guiltinan M.J."/>
            <person name="Tyler B.M."/>
            <person name="Meinhardt L.W."/>
            <person name="Bailey B.A."/>
        </authorList>
    </citation>
    <scope>NUCLEOTIDE SEQUENCE [LARGE SCALE GENOMIC DNA]</scope>
    <source>
        <strain evidence="4">sbr112.9</strain>
    </source>
</reference>
<name>A0A2P4Y433_9STRA</name>
<evidence type="ECO:0000313" key="3">
    <source>
        <dbReference type="EMBL" id="POM72560.1"/>
    </source>
</evidence>
<dbReference type="AlphaFoldDB" id="A0A2P4Y433"/>
<organism evidence="3 4">
    <name type="scientific">Phytophthora palmivora</name>
    <dbReference type="NCBI Taxonomy" id="4796"/>
    <lineage>
        <taxon>Eukaryota</taxon>
        <taxon>Sar</taxon>
        <taxon>Stramenopiles</taxon>
        <taxon>Oomycota</taxon>
        <taxon>Peronosporomycetes</taxon>
        <taxon>Peronosporales</taxon>
        <taxon>Peronosporaceae</taxon>
        <taxon>Phytophthora</taxon>
    </lineage>
</organism>
<dbReference type="EMBL" id="NCKW01005663">
    <property type="protein sequence ID" value="POM72560.1"/>
    <property type="molecule type" value="Genomic_DNA"/>
</dbReference>
<feature type="compositionally biased region" description="Basic and acidic residues" evidence="1">
    <location>
        <begin position="182"/>
        <end position="194"/>
    </location>
</feature>
<dbReference type="OrthoDB" id="125101at2759"/>
<evidence type="ECO:0000259" key="2">
    <source>
        <dbReference type="Pfam" id="PF24626"/>
    </source>
</evidence>
<proteinExistence type="predicted"/>
<evidence type="ECO:0000313" key="4">
    <source>
        <dbReference type="Proteomes" id="UP000237271"/>
    </source>
</evidence>
<gene>
    <name evidence="3" type="ORF">PHPALM_10703</name>
</gene>
<feature type="domain" description="Tf2-1-like SH3-like" evidence="2">
    <location>
        <begin position="23"/>
        <end position="71"/>
    </location>
</feature>
<dbReference type="Pfam" id="PF24626">
    <property type="entry name" value="SH3_Tf2-1"/>
    <property type="match status" value="1"/>
</dbReference>